<evidence type="ECO:0000313" key="1">
    <source>
        <dbReference type="Proteomes" id="UP000887579"/>
    </source>
</evidence>
<dbReference type="WBParaSite" id="ES5_v2.g809.t1">
    <property type="protein sequence ID" value="ES5_v2.g809.t1"/>
    <property type="gene ID" value="ES5_v2.g809"/>
</dbReference>
<name>A0AC34GTY4_9BILA</name>
<proteinExistence type="predicted"/>
<sequence>MKLRTPPAHTGPLAQNDVLENAEILFKDDMIGPESIVVEGDTIYVSAINELVKIVKGKIVKKIFISTTKDCLKNPMSHCGRPLGIRRLNKDVFIFADGVKGLLTVNFETEEVKTLIHAGKKYDGRWISFADDVDVIDEDNVVFTDATWLYDESTISPSFFGALATGRVYKYNIKSDNLTLLMDEMYFSNGIQILPDKQSFIVSETITARIHRHYFAGPKKGLTEIFMDNLPGHPDNVRLSSDKKTIWIAFAMPRIAGKYQSFDQI</sequence>
<protein>
    <submittedName>
        <fullName evidence="2">Strictosidine synthase conserved region domain-containing protein</fullName>
    </submittedName>
</protein>
<reference evidence="2" key="1">
    <citation type="submission" date="2022-11" db="UniProtKB">
        <authorList>
            <consortium name="WormBaseParasite"/>
        </authorList>
    </citation>
    <scope>IDENTIFICATION</scope>
</reference>
<organism evidence="1 2">
    <name type="scientific">Panagrolaimus sp. ES5</name>
    <dbReference type="NCBI Taxonomy" id="591445"/>
    <lineage>
        <taxon>Eukaryota</taxon>
        <taxon>Metazoa</taxon>
        <taxon>Ecdysozoa</taxon>
        <taxon>Nematoda</taxon>
        <taxon>Chromadorea</taxon>
        <taxon>Rhabditida</taxon>
        <taxon>Tylenchina</taxon>
        <taxon>Panagrolaimomorpha</taxon>
        <taxon>Panagrolaimoidea</taxon>
        <taxon>Panagrolaimidae</taxon>
        <taxon>Panagrolaimus</taxon>
    </lineage>
</organism>
<dbReference type="Proteomes" id="UP000887579">
    <property type="component" value="Unplaced"/>
</dbReference>
<accession>A0AC34GTY4</accession>
<evidence type="ECO:0000313" key="2">
    <source>
        <dbReference type="WBParaSite" id="ES5_v2.g809.t1"/>
    </source>
</evidence>